<dbReference type="SMR" id="A0A482XA46"/>
<sequence length="80" mass="9009">MERRSQCVEKKVLCEELSSNVVSWLSVSFQEQVSCPTSDVPYPVESALLVCSALSVAFNVLRLHCTVHRLFCCFDPLTEN</sequence>
<proteinExistence type="predicted"/>
<dbReference type="Proteomes" id="UP000291343">
    <property type="component" value="Unassembled WGS sequence"/>
</dbReference>
<evidence type="ECO:0000313" key="1">
    <source>
        <dbReference type="EMBL" id="RZF42557.1"/>
    </source>
</evidence>
<dbReference type="AlphaFoldDB" id="A0A482XA46"/>
<dbReference type="InParanoid" id="A0A482XA46"/>
<dbReference type="EMBL" id="QKKF02014733">
    <property type="protein sequence ID" value="RZF42557.1"/>
    <property type="molecule type" value="Genomic_DNA"/>
</dbReference>
<comment type="caution">
    <text evidence="1">The sequence shown here is derived from an EMBL/GenBank/DDBJ whole genome shotgun (WGS) entry which is preliminary data.</text>
</comment>
<protein>
    <submittedName>
        <fullName evidence="1">Uncharacterized protein</fullName>
    </submittedName>
</protein>
<organism evidence="1 2">
    <name type="scientific">Laodelphax striatellus</name>
    <name type="common">Small brown planthopper</name>
    <name type="synonym">Delphax striatella</name>
    <dbReference type="NCBI Taxonomy" id="195883"/>
    <lineage>
        <taxon>Eukaryota</taxon>
        <taxon>Metazoa</taxon>
        <taxon>Ecdysozoa</taxon>
        <taxon>Arthropoda</taxon>
        <taxon>Hexapoda</taxon>
        <taxon>Insecta</taxon>
        <taxon>Pterygota</taxon>
        <taxon>Neoptera</taxon>
        <taxon>Paraneoptera</taxon>
        <taxon>Hemiptera</taxon>
        <taxon>Auchenorrhyncha</taxon>
        <taxon>Fulgoroidea</taxon>
        <taxon>Delphacidae</taxon>
        <taxon>Criomorphinae</taxon>
        <taxon>Laodelphax</taxon>
    </lineage>
</organism>
<name>A0A482XA46_LAOST</name>
<keyword evidence="2" id="KW-1185">Reference proteome</keyword>
<reference evidence="1 2" key="1">
    <citation type="journal article" date="2017" name="Gigascience">
        <title>Genome sequence of the small brown planthopper, Laodelphax striatellus.</title>
        <authorList>
            <person name="Zhu J."/>
            <person name="Jiang F."/>
            <person name="Wang X."/>
            <person name="Yang P."/>
            <person name="Bao Y."/>
            <person name="Zhao W."/>
            <person name="Wang W."/>
            <person name="Lu H."/>
            <person name="Wang Q."/>
            <person name="Cui N."/>
            <person name="Li J."/>
            <person name="Chen X."/>
            <person name="Luo L."/>
            <person name="Yu J."/>
            <person name="Kang L."/>
            <person name="Cui F."/>
        </authorList>
    </citation>
    <scope>NUCLEOTIDE SEQUENCE [LARGE SCALE GENOMIC DNA]</scope>
    <source>
        <strain evidence="1">Lst14</strain>
    </source>
</reference>
<evidence type="ECO:0000313" key="2">
    <source>
        <dbReference type="Proteomes" id="UP000291343"/>
    </source>
</evidence>
<accession>A0A482XA46</accession>
<gene>
    <name evidence="1" type="ORF">LSTR_LSTR014980</name>
</gene>